<keyword evidence="9" id="KW-1185">Reference proteome</keyword>
<dbReference type="SUPFAM" id="SSF52091">
    <property type="entry name" value="SpoIIaa-like"/>
    <property type="match status" value="1"/>
</dbReference>
<reference evidence="8" key="1">
    <citation type="submission" date="2020-11" db="EMBL/GenBank/DDBJ databases">
        <authorList>
            <person name="Tran Van P."/>
        </authorList>
    </citation>
    <scope>NUCLEOTIDE SEQUENCE</scope>
</reference>
<feature type="compositionally biased region" description="Basic and acidic residues" evidence="5">
    <location>
        <begin position="783"/>
        <end position="793"/>
    </location>
</feature>
<keyword evidence="2 6" id="KW-0812">Transmembrane</keyword>
<dbReference type="InterPro" id="IPR036513">
    <property type="entry name" value="STAS_dom_sf"/>
</dbReference>
<dbReference type="Proteomes" id="UP000728032">
    <property type="component" value="Unassembled WGS sequence"/>
</dbReference>
<comment type="subcellular location">
    <subcellularLocation>
        <location evidence="1">Membrane</location>
        <topology evidence="1">Multi-pass membrane protein</topology>
    </subcellularLocation>
</comment>
<dbReference type="EMBL" id="OC917944">
    <property type="protein sequence ID" value="CAD7648332.1"/>
    <property type="molecule type" value="Genomic_DNA"/>
</dbReference>
<feature type="transmembrane region" description="Helical" evidence="6">
    <location>
        <begin position="206"/>
        <end position="227"/>
    </location>
</feature>
<feature type="region of interest" description="Disordered" evidence="5">
    <location>
        <begin position="1"/>
        <end position="29"/>
    </location>
</feature>
<feature type="transmembrane region" description="Helical" evidence="6">
    <location>
        <begin position="361"/>
        <end position="380"/>
    </location>
</feature>
<dbReference type="InterPro" id="IPR002645">
    <property type="entry name" value="STAS_dom"/>
</dbReference>
<keyword evidence="3 6" id="KW-1133">Transmembrane helix</keyword>
<evidence type="ECO:0000313" key="9">
    <source>
        <dbReference type="Proteomes" id="UP000728032"/>
    </source>
</evidence>
<feature type="transmembrane region" description="Helical" evidence="6">
    <location>
        <begin position="330"/>
        <end position="349"/>
    </location>
</feature>
<feature type="compositionally biased region" description="Polar residues" evidence="5">
    <location>
        <begin position="799"/>
        <end position="811"/>
    </location>
</feature>
<dbReference type="AlphaFoldDB" id="A0A7R9LVA1"/>
<feature type="domain" description="STAS" evidence="7">
    <location>
        <begin position="588"/>
        <end position="740"/>
    </location>
</feature>
<feature type="transmembrane region" description="Helical" evidence="6">
    <location>
        <begin position="534"/>
        <end position="564"/>
    </location>
</feature>
<proteinExistence type="predicted"/>
<evidence type="ECO:0000313" key="8">
    <source>
        <dbReference type="EMBL" id="CAD7648332.1"/>
    </source>
</evidence>
<dbReference type="GO" id="GO:0055085">
    <property type="term" value="P:transmembrane transport"/>
    <property type="evidence" value="ECO:0007669"/>
    <property type="project" value="InterPro"/>
</dbReference>
<feature type="transmembrane region" description="Helical" evidence="6">
    <location>
        <begin position="247"/>
        <end position="269"/>
    </location>
</feature>
<dbReference type="GO" id="GO:0016020">
    <property type="term" value="C:membrane"/>
    <property type="evidence" value="ECO:0007669"/>
    <property type="project" value="UniProtKB-SubCell"/>
</dbReference>
<dbReference type="Gene3D" id="3.30.750.24">
    <property type="entry name" value="STAS domain"/>
    <property type="match status" value="1"/>
</dbReference>
<dbReference type="EMBL" id="CAJPVJ010003119">
    <property type="protein sequence ID" value="CAG2167190.1"/>
    <property type="molecule type" value="Genomic_DNA"/>
</dbReference>
<evidence type="ECO:0000256" key="5">
    <source>
        <dbReference type="SAM" id="MobiDB-lite"/>
    </source>
</evidence>
<feature type="region of interest" description="Disordered" evidence="5">
    <location>
        <begin position="783"/>
        <end position="811"/>
    </location>
</feature>
<sequence length="840" mass="93965">MDNKDSNNTNDLNKSPNEGPTVSSIPNYIKKPLTSSNSLPINGMNVGSLPSSPNIIRNIQTSALLKNSPQLHRVFSELRPPSPSLSITRPVYNVDEFNKNYIPNEIQKTTKEKFKSIAPDFSRKAWISRMKGCFPISVWIPQYNIRQNLIADIVVGITIASFQVPQSMGYALIADVNPVYGLYTAFFPALMYLIFGTSFHSSVGPVAIVAGLMTANIIVDVSADIGLDYETGDTTNVIEGFEGIQTIDIAVMISMIIGLYLLILGCFRLGFISNYLSDELVSGFMTSAAIHVFTTQIRYLFGVELKNRSGILAVPLVYVEFFGKLKSVNLTAFIISIICVSILLIFKLGIERLFQKMGLKLPFPIHLFIMIGGCIASWLMDLKSEYDISVVGNIPDEFKSPTFPKFILFKYMWHRCIPIAVVSYILTLSVGRLYANKHNYKINANQEMVALGICNIWSSFFMSLASCASIPRSSVQESGGGKTQIVSLVNSDLPKCVLASCIACALASIFAKFQEFLNFWRISKLDGVSDETGIWLITFLSVVILNVDYGIYCGFGCSLLLLIYKSQRPKTYSLGSVDDSDIYVPLSKFKRAKELEGVKIYQFCGPLNFANVPYFKKELQIRSGVDVTAIKEEMLAMTPSTSCFVFTETKDYKAMTEKYLEHKKNLPKYIIIDCSMLSYIDTSGVTELKKLVQNHSDIDIMIQLTGCPVHIETVLKRDGFFKEVSSDRVYKSVHDAISFIRQSESTIGQPIQNLDQNNKRLFPRIVSNMSLDSLASSYNGILMDDRNDMKTPDSPKSIMRNSPRNSPQLNRSISMDFNHIHYQCSPQLNRSTRSVTFSDP</sequence>
<name>A0A7R9LVA1_9ACAR</name>
<feature type="compositionally biased region" description="Polar residues" evidence="5">
    <location>
        <begin position="1"/>
        <end position="26"/>
    </location>
</feature>
<evidence type="ECO:0000256" key="6">
    <source>
        <dbReference type="SAM" id="Phobius"/>
    </source>
</evidence>
<feature type="transmembrane region" description="Helical" evidence="6">
    <location>
        <begin position="179"/>
        <end position="199"/>
    </location>
</feature>
<feature type="transmembrane region" description="Helical" evidence="6">
    <location>
        <begin position="149"/>
        <end position="173"/>
    </location>
</feature>
<dbReference type="PROSITE" id="PS50801">
    <property type="entry name" value="STAS"/>
    <property type="match status" value="1"/>
</dbReference>
<evidence type="ECO:0000256" key="3">
    <source>
        <dbReference type="ARBA" id="ARBA00022989"/>
    </source>
</evidence>
<dbReference type="PANTHER" id="PTHR11814">
    <property type="entry name" value="SULFATE TRANSPORTER"/>
    <property type="match status" value="1"/>
</dbReference>
<keyword evidence="4 6" id="KW-0472">Membrane</keyword>
<dbReference type="InterPro" id="IPR011547">
    <property type="entry name" value="SLC26A/SulP_dom"/>
</dbReference>
<evidence type="ECO:0000256" key="4">
    <source>
        <dbReference type="ARBA" id="ARBA00023136"/>
    </source>
</evidence>
<evidence type="ECO:0000256" key="1">
    <source>
        <dbReference type="ARBA" id="ARBA00004141"/>
    </source>
</evidence>
<evidence type="ECO:0000259" key="7">
    <source>
        <dbReference type="PROSITE" id="PS50801"/>
    </source>
</evidence>
<dbReference type="OrthoDB" id="10056540at2759"/>
<accession>A0A7R9LVA1</accession>
<dbReference type="Pfam" id="PF01740">
    <property type="entry name" value="STAS"/>
    <property type="match status" value="1"/>
</dbReference>
<feature type="transmembrane region" description="Helical" evidence="6">
    <location>
        <begin position="281"/>
        <end position="301"/>
    </location>
</feature>
<dbReference type="InterPro" id="IPR001902">
    <property type="entry name" value="SLC26A/SulP_fam"/>
</dbReference>
<dbReference type="CDD" id="cd07042">
    <property type="entry name" value="STAS_SulP_like_sulfate_transporter"/>
    <property type="match status" value="1"/>
</dbReference>
<evidence type="ECO:0000256" key="2">
    <source>
        <dbReference type="ARBA" id="ARBA00022692"/>
    </source>
</evidence>
<dbReference type="Pfam" id="PF00916">
    <property type="entry name" value="Sulfate_transp"/>
    <property type="match status" value="1"/>
</dbReference>
<dbReference type="NCBIfam" id="TIGR00815">
    <property type="entry name" value="sulP"/>
    <property type="match status" value="1"/>
</dbReference>
<feature type="transmembrane region" description="Helical" evidence="6">
    <location>
        <begin position="412"/>
        <end position="435"/>
    </location>
</feature>
<gene>
    <name evidence="8" type="ORF">ONB1V03_LOCUS6702</name>
</gene>
<organism evidence="8">
    <name type="scientific">Oppiella nova</name>
    <dbReference type="NCBI Taxonomy" id="334625"/>
    <lineage>
        <taxon>Eukaryota</taxon>
        <taxon>Metazoa</taxon>
        <taxon>Ecdysozoa</taxon>
        <taxon>Arthropoda</taxon>
        <taxon>Chelicerata</taxon>
        <taxon>Arachnida</taxon>
        <taxon>Acari</taxon>
        <taxon>Acariformes</taxon>
        <taxon>Sarcoptiformes</taxon>
        <taxon>Oribatida</taxon>
        <taxon>Brachypylina</taxon>
        <taxon>Oppioidea</taxon>
        <taxon>Oppiidae</taxon>
        <taxon>Oppiella</taxon>
    </lineage>
</organism>
<protein>
    <recommendedName>
        <fullName evidence="7">STAS domain-containing protein</fullName>
    </recommendedName>
</protein>